<reference evidence="2" key="3">
    <citation type="submission" date="2020-06" db="EMBL/GenBank/DDBJ databases">
        <authorList>
            <person name="Studholme D.J."/>
        </authorList>
    </citation>
    <scope>NUCLEOTIDE SEQUENCE</scope>
    <source>
        <strain evidence="2">NZFS 2646</strain>
        <strain evidence="3">NZFS 3630</strain>
    </source>
</reference>
<evidence type="ECO:0000313" key="7">
    <source>
        <dbReference type="Proteomes" id="UP000285883"/>
    </source>
</evidence>
<proteinExistence type="predicted"/>
<dbReference type="EMBL" id="JPWU03000046">
    <property type="protein sequence ID" value="KAG2529392.1"/>
    <property type="molecule type" value="Genomic_DNA"/>
</dbReference>
<feature type="compositionally biased region" description="Acidic residues" evidence="1">
    <location>
        <begin position="89"/>
        <end position="99"/>
    </location>
</feature>
<evidence type="ECO:0000313" key="3">
    <source>
        <dbReference type="EMBL" id="KAG2529392.1"/>
    </source>
</evidence>
<accession>A0A421GWG2</accession>
<dbReference type="Proteomes" id="UP000785171">
    <property type="component" value="Unassembled WGS sequence"/>
</dbReference>
<evidence type="ECO:0000313" key="6">
    <source>
        <dbReference type="Proteomes" id="UP000285624"/>
    </source>
</evidence>
<gene>
    <name evidence="4" type="ORF">BBI17_002685</name>
    <name evidence="5" type="ORF">BBO99_00002676</name>
    <name evidence="2" type="ORF">JM16_002401</name>
    <name evidence="3" type="ORF">JM18_002808</name>
</gene>
<dbReference type="AlphaFoldDB" id="A0A421GWG2"/>
<comment type="caution">
    <text evidence="5">The sequence shown here is derived from an EMBL/GenBank/DDBJ whole genome shotgun (WGS) entry which is preliminary data.</text>
</comment>
<name>A0A421GWG2_9STRA</name>
<dbReference type="EMBL" id="MAYM02000717">
    <property type="protein sequence ID" value="RLN36655.1"/>
    <property type="molecule type" value="Genomic_DNA"/>
</dbReference>
<reference evidence="2" key="1">
    <citation type="journal article" date="2015" name="Genom Data">
        <title>Genome sequences of six Phytophthora species associated with forests in New Zealand.</title>
        <authorList>
            <person name="Studholme D.J."/>
            <person name="McDougal R.L."/>
            <person name="Sambles C."/>
            <person name="Hansen E."/>
            <person name="Hardy G."/>
            <person name="Grant M."/>
            <person name="Ganley R.J."/>
            <person name="Williams N.M."/>
        </authorList>
    </citation>
    <scope>NUCLEOTIDE SEQUENCE</scope>
    <source>
        <strain evidence="2">NZFS 2646</strain>
        <strain evidence="3">NZFS 3630</strain>
    </source>
</reference>
<evidence type="ECO:0000313" key="2">
    <source>
        <dbReference type="EMBL" id="KAG2527968.1"/>
    </source>
</evidence>
<dbReference type="EMBL" id="JPWV03000049">
    <property type="protein sequence ID" value="KAG2527968.1"/>
    <property type="molecule type" value="Genomic_DNA"/>
</dbReference>
<dbReference type="Proteomes" id="UP000792063">
    <property type="component" value="Unassembled WGS sequence"/>
</dbReference>
<sequence>MVITREQAQEALLADHRSLFYMAGNPDVVEVFECEGSFSFLQEQHHFTFCIHADSSVRVDLKPLNVDTNDESVGFPIEEEQNSTGDNTTEQEGEEQETEENAKLLAYDGRAMVELQSEEQQEAQLVCYVVHFKIVQWGRGAQGMWSQIVKCIAHLSPEFGMSGRFVEIRENVEEAQEFVLRPVKHRVEPLENALHPLTPGYYELQGVTIAENAFVYECAVSLKLEANGMVSGTSRELPFSQECPLAANKSRFHLRISSDGSLHGEVRQKLQKPITAATNGKKRKRRVIADHPDGFVVAHVVGNAQVVPTEEAFVSTTTVGCDQDSAAEYCCAFEMLSGKWNNVDEGHAEGYEGGRGQFELELVRVDFSQITITTEKIENKKMNGAGVNKDDTMTSQCDSDQLQQASQQASGRDMDNAIVLNDDDADVIRKFTTGEYELSGRATDTDGKKGRYLASGNLLVSCIASSM</sequence>
<evidence type="ECO:0000313" key="4">
    <source>
        <dbReference type="EMBL" id="RLN36655.1"/>
    </source>
</evidence>
<dbReference type="Proteomes" id="UP000285624">
    <property type="component" value="Unassembled WGS sequence"/>
</dbReference>
<protein>
    <submittedName>
        <fullName evidence="5">Uncharacterized protein</fullName>
    </submittedName>
</protein>
<organism evidence="5 6">
    <name type="scientific">Phytophthora kernoviae</name>
    <dbReference type="NCBI Taxonomy" id="325452"/>
    <lineage>
        <taxon>Eukaryota</taxon>
        <taxon>Sar</taxon>
        <taxon>Stramenopiles</taxon>
        <taxon>Oomycota</taxon>
        <taxon>Peronosporomycetes</taxon>
        <taxon>Peronosporales</taxon>
        <taxon>Peronosporaceae</taxon>
        <taxon>Phytophthora</taxon>
    </lineage>
</organism>
<dbReference type="EMBL" id="MBDN02000047">
    <property type="protein sequence ID" value="RLN82734.1"/>
    <property type="molecule type" value="Genomic_DNA"/>
</dbReference>
<reference evidence="6 7" key="2">
    <citation type="submission" date="2018-07" db="EMBL/GenBank/DDBJ databases">
        <title>Genome sequencing of oomycete isolates from Chile give support for New Zealand origin for Phytophthora kernoviae and make available the first Nothophytophthora sp. genome.</title>
        <authorList>
            <person name="Studholme D.J."/>
            <person name="Sanfuentes E."/>
            <person name="Panda P."/>
            <person name="Hill R."/>
            <person name="Sambles C."/>
            <person name="Grant M."/>
            <person name="Williams N.M."/>
            <person name="Mcdougal R.L."/>
        </authorList>
    </citation>
    <scope>NUCLEOTIDE SEQUENCE [LARGE SCALE GENOMIC DNA]</scope>
    <source>
        <strain evidence="4">Chile2</strain>
        <strain evidence="5">Chile4</strain>
    </source>
</reference>
<feature type="region of interest" description="Disordered" evidence="1">
    <location>
        <begin position="70"/>
        <end position="100"/>
    </location>
</feature>
<dbReference type="Proteomes" id="UP000285883">
    <property type="component" value="Unassembled WGS sequence"/>
</dbReference>
<evidence type="ECO:0000313" key="5">
    <source>
        <dbReference type="EMBL" id="RLN82734.1"/>
    </source>
</evidence>
<evidence type="ECO:0000256" key="1">
    <source>
        <dbReference type="SAM" id="MobiDB-lite"/>
    </source>
</evidence>
<keyword evidence="6" id="KW-1185">Reference proteome</keyword>